<protein>
    <recommendedName>
        <fullName evidence="5">Aromatic amino acid beta-eliminating lyase/threonine aldolase domain-containing protein</fullName>
    </recommendedName>
</protein>
<accession>A0AAV2Q7C6</accession>
<evidence type="ECO:0000256" key="2">
    <source>
        <dbReference type="ARBA" id="ARBA00006966"/>
    </source>
</evidence>
<evidence type="ECO:0000256" key="3">
    <source>
        <dbReference type="ARBA" id="ARBA00022898"/>
    </source>
</evidence>
<dbReference type="InterPro" id="IPR015422">
    <property type="entry name" value="PyrdxlP-dep_Trfase_small"/>
</dbReference>
<dbReference type="PANTHER" id="PTHR48097">
    <property type="entry name" value="L-THREONINE ALDOLASE-RELATED"/>
    <property type="match status" value="1"/>
</dbReference>
<dbReference type="FunFam" id="3.40.640.10:FF:000030">
    <property type="entry name" value="Low-specificity L-threonine aldolase"/>
    <property type="match status" value="1"/>
</dbReference>
<dbReference type="Gene3D" id="3.40.640.10">
    <property type="entry name" value="Type I PLP-dependent aspartate aminotransferase-like (Major domain)"/>
    <property type="match status" value="1"/>
</dbReference>
<proteinExistence type="inferred from homology"/>
<organism evidence="6 7">
    <name type="scientific">Meganyctiphanes norvegica</name>
    <name type="common">Northern krill</name>
    <name type="synonym">Thysanopoda norvegica</name>
    <dbReference type="NCBI Taxonomy" id="48144"/>
    <lineage>
        <taxon>Eukaryota</taxon>
        <taxon>Metazoa</taxon>
        <taxon>Ecdysozoa</taxon>
        <taxon>Arthropoda</taxon>
        <taxon>Crustacea</taxon>
        <taxon>Multicrustacea</taxon>
        <taxon>Malacostraca</taxon>
        <taxon>Eumalacostraca</taxon>
        <taxon>Eucarida</taxon>
        <taxon>Euphausiacea</taxon>
        <taxon>Euphausiidae</taxon>
        <taxon>Meganyctiphanes</taxon>
    </lineage>
</organism>
<comment type="caution">
    <text evidence="6">The sequence shown here is derived from an EMBL/GenBank/DDBJ whole genome shotgun (WGS) entry which is preliminary data.</text>
</comment>
<dbReference type="CDD" id="cd06502">
    <property type="entry name" value="TA_like"/>
    <property type="match status" value="1"/>
</dbReference>
<dbReference type="Pfam" id="PF01212">
    <property type="entry name" value="Beta_elim_lyase"/>
    <property type="match status" value="1"/>
</dbReference>
<dbReference type="GO" id="GO:0006545">
    <property type="term" value="P:glycine biosynthetic process"/>
    <property type="evidence" value="ECO:0007669"/>
    <property type="project" value="TreeGrafter"/>
</dbReference>
<evidence type="ECO:0000259" key="5">
    <source>
        <dbReference type="Pfam" id="PF01212"/>
    </source>
</evidence>
<dbReference type="InterPro" id="IPR023603">
    <property type="entry name" value="Low_specificity_L-TA-like"/>
</dbReference>
<dbReference type="InterPro" id="IPR001597">
    <property type="entry name" value="ArAA_b-elim_lyase/Thr_aldolase"/>
</dbReference>
<dbReference type="GO" id="GO:0008732">
    <property type="term" value="F:L-allo-threonine aldolase activity"/>
    <property type="evidence" value="ECO:0007669"/>
    <property type="project" value="TreeGrafter"/>
</dbReference>
<keyword evidence="3" id="KW-0663">Pyridoxal phosphate</keyword>
<dbReference type="GO" id="GO:0005829">
    <property type="term" value="C:cytosol"/>
    <property type="evidence" value="ECO:0007669"/>
    <property type="project" value="TreeGrafter"/>
</dbReference>
<name>A0AAV2Q7C6_MEGNR</name>
<evidence type="ECO:0000256" key="1">
    <source>
        <dbReference type="ARBA" id="ARBA00001933"/>
    </source>
</evidence>
<dbReference type="InterPro" id="IPR015424">
    <property type="entry name" value="PyrdxlP-dep_Trfase"/>
</dbReference>
<dbReference type="NCBIfam" id="NF041359">
    <property type="entry name" value="GntG_guanitoxin"/>
    <property type="match status" value="1"/>
</dbReference>
<dbReference type="AlphaFoldDB" id="A0AAV2Q7C6"/>
<dbReference type="Proteomes" id="UP001497623">
    <property type="component" value="Unassembled WGS sequence"/>
</dbReference>
<comment type="similarity">
    <text evidence="2">Belongs to the threonine aldolase family.</text>
</comment>
<feature type="domain" description="Aromatic amino acid beta-eliminating lyase/threonine aldolase" evidence="5">
    <location>
        <begin position="175"/>
        <end position="448"/>
    </location>
</feature>
<keyword evidence="7" id="KW-1185">Reference proteome</keyword>
<dbReference type="EMBL" id="CAXKWB010004285">
    <property type="protein sequence ID" value="CAL4073159.1"/>
    <property type="molecule type" value="Genomic_DNA"/>
</dbReference>
<reference evidence="6 7" key="1">
    <citation type="submission" date="2024-05" db="EMBL/GenBank/DDBJ databases">
        <authorList>
            <person name="Wallberg A."/>
        </authorList>
    </citation>
    <scope>NUCLEOTIDE SEQUENCE [LARGE SCALE GENOMIC DNA]</scope>
</reference>
<feature type="non-terminal residue" evidence="6">
    <location>
        <position position="533"/>
    </location>
</feature>
<dbReference type="PANTHER" id="PTHR48097:SF9">
    <property type="entry name" value="L-THREONINE ALDOLASE"/>
    <property type="match status" value="1"/>
</dbReference>
<gene>
    <name evidence="6" type="ORF">MNOR_LOCUS9037</name>
</gene>
<evidence type="ECO:0000256" key="4">
    <source>
        <dbReference type="ARBA" id="ARBA00023239"/>
    </source>
</evidence>
<sequence>MDEVATGQERTCCKKKLKYASKKQNPISEKLKFSHFPKVLVDGMYLTLLIIDDRTQAQTLIMSIQTQDKSYLKVAAMIGHRHRLNNTWPLDITSFTTNWFKLKDSILWIELTNSASDRTLYTVLETQFVLAKFTFLKIRKRYGVTLRKVGGHSSSTIFAPIIKYLVLKAIQRVVDFRSDTVTQPSDEMKAAMVAAPLGDDVFRDDPTALALEKKVAELLGKEAGLFVPTGTMGNLICVLTHCWERGSEVLLGNLSHIHNYEQGGISQLGGVHGRTISNKPDGTFCLDEMLSLVRGNDPHYPITKLVCIENTHNMCGGKALPIEWLDKIGSICNELKVPLHMDGARLCNAAATLNISLERLVRHCSSVSLCLSKGLGAPIGSVIVGNKDFIDRAIRLRKVLGGGMRQVGVLAAAGIYALDHTRPLLKIDHDHAKLLAQAVLDAKSTTVTVDLPGVHSNILVLQCDMTTVTPDFFCQRMLEVSASEKQYVGEAVTARIFPWRGTMVRVVTHCNLSREDIQLVAKKLTFVVKEFNK</sequence>
<keyword evidence="4" id="KW-0456">Lyase</keyword>
<dbReference type="InterPro" id="IPR015421">
    <property type="entry name" value="PyrdxlP-dep_Trfase_major"/>
</dbReference>
<dbReference type="SUPFAM" id="SSF53383">
    <property type="entry name" value="PLP-dependent transferases"/>
    <property type="match status" value="1"/>
</dbReference>
<comment type="cofactor">
    <cofactor evidence="1">
        <name>pyridoxal 5'-phosphate</name>
        <dbReference type="ChEBI" id="CHEBI:597326"/>
    </cofactor>
</comment>
<evidence type="ECO:0000313" key="7">
    <source>
        <dbReference type="Proteomes" id="UP001497623"/>
    </source>
</evidence>
<dbReference type="GO" id="GO:0006567">
    <property type="term" value="P:L-threonine catabolic process"/>
    <property type="evidence" value="ECO:0007669"/>
    <property type="project" value="TreeGrafter"/>
</dbReference>
<evidence type="ECO:0000313" key="6">
    <source>
        <dbReference type="EMBL" id="CAL4073159.1"/>
    </source>
</evidence>
<dbReference type="Gene3D" id="3.90.1150.10">
    <property type="entry name" value="Aspartate Aminotransferase, domain 1"/>
    <property type="match status" value="1"/>
</dbReference>